<dbReference type="Proteomes" id="UP001487740">
    <property type="component" value="Unassembled WGS sequence"/>
</dbReference>
<reference evidence="1 2" key="1">
    <citation type="submission" date="2023-03" db="EMBL/GenBank/DDBJ databases">
        <title>High-quality genome of Scylla paramamosain provides insights in environmental adaptation.</title>
        <authorList>
            <person name="Zhang L."/>
        </authorList>
    </citation>
    <scope>NUCLEOTIDE SEQUENCE [LARGE SCALE GENOMIC DNA]</scope>
    <source>
        <strain evidence="1">LZ_2023a</strain>
        <tissue evidence="1">Muscle</tissue>
    </source>
</reference>
<dbReference type="EMBL" id="JARAKH010001795">
    <property type="protein sequence ID" value="KAK8372554.1"/>
    <property type="molecule type" value="Genomic_DNA"/>
</dbReference>
<accession>A0AAW0SC27</accession>
<proteinExistence type="predicted"/>
<protein>
    <submittedName>
        <fullName evidence="1">Uncharacterized protein</fullName>
    </submittedName>
</protein>
<evidence type="ECO:0000313" key="1">
    <source>
        <dbReference type="EMBL" id="KAK8372554.1"/>
    </source>
</evidence>
<evidence type="ECO:0000313" key="2">
    <source>
        <dbReference type="Proteomes" id="UP001487740"/>
    </source>
</evidence>
<comment type="caution">
    <text evidence="1">The sequence shown here is derived from an EMBL/GenBank/DDBJ whole genome shotgun (WGS) entry which is preliminary data.</text>
</comment>
<organism evidence="1 2">
    <name type="scientific">Scylla paramamosain</name>
    <name type="common">Mud crab</name>
    <dbReference type="NCBI Taxonomy" id="85552"/>
    <lineage>
        <taxon>Eukaryota</taxon>
        <taxon>Metazoa</taxon>
        <taxon>Ecdysozoa</taxon>
        <taxon>Arthropoda</taxon>
        <taxon>Crustacea</taxon>
        <taxon>Multicrustacea</taxon>
        <taxon>Malacostraca</taxon>
        <taxon>Eumalacostraca</taxon>
        <taxon>Eucarida</taxon>
        <taxon>Decapoda</taxon>
        <taxon>Pleocyemata</taxon>
        <taxon>Brachyura</taxon>
        <taxon>Eubrachyura</taxon>
        <taxon>Portunoidea</taxon>
        <taxon>Portunidae</taxon>
        <taxon>Portuninae</taxon>
        <taxon>Scylla</taxon>
    </lineage>
</organism>
<keyword evidence="2" id="KW-1185">Reference proteome</keyword>
<name>A0AAW0SC27_SCYPA</name>
<sequence length="195" mass="21082">MLTFENVIFEAPDVRQQLIAKVAVVSASWTGGVSLTSGHQGVPHGQVLAHRSVLMEAVGGCGGCVGGWSADNDSKKTIAEYQITGPQEHVATALGKLCTSLSSNIAIPVVTGYLDTHYNARKVYVEDQILRCSWRNIVHLLNKSETGDPLLDNRNGSEVSLVSSVPKDPPVLASPLWHHILCCSQKKVLLWNETE</sequence>
<gene>
    <name evidence="1" type="ORF">O3P69_016200</name>
</gene>
<dbReference type="AlphaFoldDB" id="A0AAW0SC27"/>
<feature type="non-terminal residue" evidence="1">
    <location>
        <position position="195"/>
    </location>
</feature>